<comment type="caution">
    <text evidence="1">The sequence shown here is derived from an EMBL/GenBank/DDBJ whole genome shotgun (WGS) entry which is preliminary data.</text>
</comment>
<keyword evidence="2" id="KW-1185">Reference proteome</keyword>
<dbReference type="Proteomes" id="UP001500603">
    <property type="component" value="Unassembled WGS sequence"/>
</dbReference>
<sequence>MEPLDEIAALSEDREQLVDGADAQREPAARIEITGRAGDYALAAGSASLLHQMR</sequence>
<gene>
    <name evidence="1" type="ORF">GCM10023318_10540</name>
</gene>
<reference evidence="2" key="1">
    <citation type="journal article" date="2019" name="Int. J. Syst. Evol. Microbiol.">
        <title>The Global Catalogue of Microorganisms (GCM) 10K type strain sequencing project: providing services to taxonomists for standard genome sequencing and annotation.</title>
        <authorList>
            <consortium name="The Broad Institute Genomics Platform"/>
            <consortium name="The Broad Institute Genome Sequencing Center for Infectious Disease"/>
            <person name="Wu L."/>
            <person name="Ma J."/>
        </authorList>
    </citation>
    <scope>NUCLEOTIDE SEQUENCE [LARGE SCALE GENOMIC DNA]</scope>
    <source>
        <strain evidence="2">JCM 18298</strain>
    </source>
</reference>
<dbReference type="RefSeq" id="WP_345493874.1">
    <property type="nucleotide sequence ID" value="NZ_BAABJM010000001.1"/>
</dbReference>
<accession>A0ABP9JX23</accession>
<protein>
    <submittedName>
        <fullName evidence="1">Uncharacterized protein</fullName>
    </submittedName>
</protein>
<evidence type="ECO:0000313" key="2">
    <source>
        <dbReference type="Proteomes" id="UP001500603"/>
    </source>
</evidence>
<dbReference type="EMBL" id="BAABJM010000001">
    <property type="protein sequence ID" value="GAA5045795.1"/>
    <property type="molecule type" value="Genomic_DNA"/>
</dbReference>
<evidence type="ECO:0000313" key="1">
    <source>
        <dbReference type="EMBL" id="GAA5045795.1"/>
    </source>
</evidence>
<proteinExistence type="predicted"/>
<name>A0ABP9JX23_9NOCA</name>
<organism evidence="1 2">
    <name type="scientific">Nocardia callitridis</name>
    <dbReference type="NCBI Taxonomy" id="648753"/>
    <lineage>
        <taxon>Bacteria</taxon>
        <taxon>Bacillati</taxon>
        <taxon>Actinomycetota</taxon>
        <taxon>Actinomycetes</taxon>
        <taxon>Mycobacteriales</taxon>
        <taxon>Nocardiaceae</taxon>
        <taxon>Nocardia</taxon>
    </lineage>
</organism>